<dbReference type="EMBL" id="BGPR01030191">
    <property type="protein sequence ID" value="GBO02560.1"/>
    <property type="molecule type" value="Genomic_DNA"/>
</dbReference>
<dbReference type="Proteomes" id="UP000499080">
    <property type="component" value="Unassembled WGS sequence"/>
</dbReference>
<sequence>MTAHSQNGSCHLIRHLRKQTARVVKEEQFEMALERNTEFRLFTNRDSVEESIDFPCEADVLSVTGINRPLWAESLKLNLSRSAPVSGARRMGHPGSGQESLEILCRGWVAGHDH</sequence>
<comment type="caution">
    <text evidence="4">The sequence shown here is derived from an EMBL/GenBank/DDBJ whole genome shotgun (WGS) entry which is preliminary data.</text>
</comment>
<gene>
    <name evidence="2" type="ORF">AVEN_204596_1</name>
    <name evidence="1" type="ORF">AVEN_250652_1</name>
    <name evidence="3" type="ORF">AVEN_32057_1</name>
    <name evidence="4" type="ORF">AVEN_37059_1</name>
</gene>
<proteinExistence type="predicted"/>
<organism evidence="4 5">
    <name type="scientific">Araneus ventricosus</name>
    <name type="common">Orbweaver spider</name>
    <name type="synonym">Epeira ventricosa</name>
    <dbReference type="NCBI Taxonomy" id="182803"/>
    <lineage>
        <taxon>Eukaryota</taxon>
        <taxon>Metazoa</taxon>
        <taxon>Ecdysozoa</taxon>
        <taxon>Arthropoda</taxon>
        <taxon>Chelicerata</taxon>
        <taxon>Arachnida</taxon>
        <taxon>Araneae</taxon>
        <taxon>Araneomorphae</taxon>
        <taxon>Entelegynae</taxon>
        <taxon>Araneoidea</taxon>
        <taxon>Araneidae</taxon>
        <taxon>Araneus</taxon>
    </lineage>
</organism>
<name>A0A4Y2TT70_ARAVE</name>
<keyword evidence="5" id="KW-1185">Reference proteome</keyword>
<evidence type="ECO:0000313" key="4">
    <source>
        <dbReference type="EMBL" id="GBO02587.1"/>
    </source>
</evidence>
<dbReference type="EMBL" id="BGPR01030193">
    <property type="protein sequence ID" value="GBO02568.1"/>
    <property type="molecule type" value="Genomic_DNA"/>
</dbReference>
<evidence type="ECO:0000313" key="5">
    <source>
        <dbReference type="Proteomes" id="UP000499080"/>
    </source>
</evidence>
<dbReference type="EMBL" id="BGPR01030203">
    <property type="protein sequence ID" value="GBO02584.1"/>
    <property type="molecule type" value="Genomic_DNA"/>
</dbReference>
<evidence type="ECO:0000313" key="3">
    <source>
        <dbReference type="EMBL" id="GBO02584.1"/>
    </source>
</evidence>
<dbReference type="EMBL" id="BGPR01030204">
    <property type="protein sequence ID" value="GBO02587.1"/>
    <property type="molecule type" value="Genomic_DNA"/>
</dbReference>
<accession>A0A4Y2TT70</accession>
<evidence type="ECO:0000313" key="2">
    <source>
        <dbReference type="EMBL" id="GBO02568.1"/>
    </source>
</evidence>
<reference evidence="4 5" key="1">
    <citation type="journal article" date="2019" name="Sci. Rep.">
        <title>Orb-weaving spider Araneus ventricosus genome elucidates the spidroin gene catalogue.</title>
        <authorList>
            <person name="Kono N."/>
            <person name="Nakamura H."/>
            <person name="Ohtoshi R."/>
            <person name="Moran D.A.P."/>
            <person name="Shinohara A."/>
            <person name="Yoshida Y."/>
            <person name="Fujiwara M."/>
            <person name="Mori M."/>
            <person name="Tomita M."/>
            <person name="Arakawa K."/>
        </authorList>
    </citation>
    <scope>NUCLEOTIDE SEQUENCE [LARGE SCALE GENOMIC DNA]</scope>
</reference>
<protein>
    <submittedName>
        <fullName evidence="4">Uncharacterized protein</fullName>
    </submittedName>
</protein>
<dbReference type="AlphaFoldDB" id="A0A4Y2TT70"/>
<evidence type="ECO:0000313" key="1">
    <source>
        <dbReference type="EMBL" id="GBO02560.1"/>
    </source>
</evidence>